<proteinExistence type="inferred from homology"/>
<dbReference type="GO" id="GO:0003824">
    <property type="term" value="F:catalytic activity"/>
    <property type="evidence" value="ECO:0007669"/>
    <property type="project" value="InterPro"/>
</dbReference>
<organism evidence="3 4">
    <name type="scientific">Zopfia rhizophila CBS 207.26</name>
    <dbReference type="NCBI Taxonomy" id="1314779"/>
    <lineage>
        <taxon>Eukaryota</taxon>
        <taxon>Fungi</taxon>
        <taxon>Dikarya</taxon>
        <taxon>Ascomycota</taxon>
        <taxon>Pezizomycotina</taxon>
        <taxon>Dothideomycetes</taxon>
        <taxon>Dothideomycetes incertae sedis</taxon>
        <taxon>Zopfiaceae</taxon>
        <taxon>Zopfia</taxon>
    </lineage>
</organism>
<evidence type="ECO:0000313" key="4">
    <source>
        <dbReference type="Proteomes" id="UP000800200"/>
    </source>
</evidence>
<keyword evidence="4" id="KW-1185">Reference proteome</keyword>
<dbReference type="InterPro" id="IPR000120">
    <property type="entry name" value="Amidase"/>
</dbReference>
<dbReference type="Pfam" id="PF01425">
    <property type="entry name" value="Amidase"/>
    <property type="match status" value="1"/>
</dbReference>
<dbReference type="PROSITE" id="PS00571">
    <property type="entry name" value="AMIDASES"/>
    <property type="match status" value="1"/>
</dbReference>
<dbReference type="EMBL" id="ML994685">
    <property type="protein sequence ID" value="KAF2177725.1"/>
    <property type="molecule type" value="Genomic_DNA"/>
</dbReference>
<evidence type="ECO:0000313" key="3">
    <source>
        <dbReference type="EMBL" id="KAF2177725.1"/>
    </source>
</evidence>
<dbReference type="Proteomes" id="UP000800200">
    <property type="component" value="Unassembled WGS sequence"/>
</dbReference>
<sequence>MSHDRAPTGFINYPTPKALEVPYKAPPPSTNPVIKGLTLHYLASIVASIPFLQSFLWNNAGFNVLRDKKELNGVEMRYDPAVIPVAQKDEAVVSYTNPTNLRVPPENAAGRFHTIADLHEAYKTGMFTPTDVVQSLLPLICRDAEKRSPHATAFIDTKVELVRIAVEASTRGYKEGKPLGVLDGIPFAVKDEMDINGYKRSAGTKHDYTEGKEVETSWCVKKLEEEGCVLLGKLNMHELGLDTTNNNPHYGTPLNPYNDQYYTGGSSGGAGYAVAQGLVPFAIGSDGGGSIRLPANYCGVYGLKPSHGRVSIAPLGHVANTTVVQGPLASNMADLEISFRVLAQPDPSNPISRQFAPPKPLTGLRKKVLGIYKHWFDRADPLVKEACQKALDHMTSKLGYEIVDLTLPLIHEGQIAHAMTILSECATSHPDVMGLTPANKVLLKVAAQTPARDFLLAQRLRNVLMQHLAYLFQKYPSLIIVTPTAPNAGWPIGKGELSYGVSDGNKQVRNMEYVWLANFTGVPCIQFPVGYVDGVQGKGKVPVGLSGHAEWGSEDLLIEFGYDGEEWLNSGYQGGRLRPEGWVDVLGLKRKD</sequence>
<dbReference type="SUPFAM" id="SSF75304">
    <property type="entry name" value="Amidase signature (AS) enzymes"/>
    <property type="match status" value="1"/>
</dbReference>
<dbReference type="Gene3D" id="3.90.1300.10">
    <property type="entry name" value="Amidase signature (AS) domain"/>
    <property type="match status" value="1"/>
</dbReference>
<dbReference type="PANTHER" id="PTHR11895:SF67">
    <property type="entry name" value="AMIDASE DOMAIN-CONTAINING PROTEIN"/>
    <property type="match status" value="1"/>
</dbReference>
<dbReference type="InterPro" id="IPR020556">
    <property type="entry name" value="Amidase_CS"/>
</dbReference>
<dbReference type="OrthoDB" id="421993at2759"/>
<feature type="domain" description="Amidase" evidence="2">
    <location>
        <begin position="140"/>
        <end position="557"/>
    </location>
</feature>
<dbReference type="InterPro" id="IPR036928">
    <property type="entry name" value="AS_sf"/>
</dbReference>
<name>A0A6A6DF04_9PEZI</name>
<gene>
    <name evidence="3" type="ORF">K469DRAFT_742459</name>
</gene>
<dbReference type="InterPro" id="IPR023631">
    <property type="entry name" value="Amidase_dom"/>
</dbReference>
<dbReference type="AlphaFoldDB" id="A0A6A6DF04"/>
<accession>A0A6A6DF04</accession>
<comment type="similarity">
    <text evidence="1">Belongs to the amidase family.</text>
</comment>
<dbReference type="PANTHER" id="PTHR11895">
    <property type="entry name" value="TRANSAMIDASE"/>
    <property type="match status" value="1"/>
</dbReference>
<evidence type="ECO:0000256" key="1">
    <source>
        <dbReference type="ARBA" id="ARBA00009199"/>
    </source>
</evidence>
<evidence type="ECO:0000259" key="2">
    <source>
        <dbReference type="Pfam" id="PF01425"/>
    </source>
</evidence>
<reference evidence="3" key="1">
    <citation type="journal article" date="2020" name="Stud. Mycol.">
        <title>101 Dothideomycetes genomes: a test case for predicting lifestyles and emergence of pathogens.</title>
        <authorList>
            <person name="Haridas S."/>
            <person name="Albert R."/>
            <person name="Binder M."/>
            <person name="Bloem J."/>
            <person name="Labutti K."/>
            <person name="Salamov A."/>
            <person name="Andreopoulos B."/>
            <person name="Baker S."/>
            <person name="Barry K."/>
            <person name="Bills G."/>
            <person name="Bluhm B."/>
            <person name="Cannon C."/>
            <person name="Castanera R."/>
            <person name="Culley D."/>
            <person name="Daum C."/>
            <person name="Ezra D."/>
            <person name="Gonzalez J."/>
            <person name="Henrissat B."/>
            <person name="Kuo A."/>
            <person name="Liang C."/>
            <person name="Lipzen A."/>
            <person name="Lutzoni F."/>
            <person name="Magnuson J."/>
            <person name="Mondo S."/>
            <person name="Nolan M."/>
            <person name="Ohm R."/>
            <person name="Pangilinan J."/>
            <person name="Park H.-J."/>
            <person name="Ramirez L."/>
            <person name="Alfaro M."/>
            <person name="Sun H."/>
            <person name="Tritt A."/>
            <person name="Yoshinaga Y."/>
            <person name="Zwiers L.-H."/>
            <person name="Turgeon B."/>
            <person name="Goodwin S."/>
            <person name="Spatafora J."/>
            <person name="Crous P."/>
            <person name="Grigoriev I."/>
        </authorList>
    </citation>
    <scope>NUCLEOTIDE SEQUENCE</scope>
    <source>
        <strain evidence="3">CBS 207.26</strain>
    </source>
</reference>
<protein>
    <submittedName>
        <fullName evidence="3">Glutamyl-tRNA amidotransferas-like protein subunit A</fullName>
    </submittedName>
</protein>